<evidence type="ECO:0000313" key="3">
    <source>
        <dbReference type="EMBL" id="KAK3092488.1"/>
    </source>
</evidence>
<dbReference type="GO" id="GO:0033781">
    <property type="term" value="F:cholesterol 24-hydroxylase activity"/>
    <property type="evidence" value="ECO:0007669"/>
    <property type="project" value="InterPro"/>
</dbReference>
<dbReference type="InterPro" id="IPR036396">
    <property type="entry name" value="Cyt_P450_sf"/>
</dbReference>
<protein>
    <submittedName>
        <fullName evidence="3">Uncharacterized protein</fullName>
    </submittedName>
</protein>
<evidence type="ECO:0000313" key="4">
    <source>
        <dbReference type="Proteomes" id="UP001186944"/>
    </source>
</evidence>
<dbReference type="Pfam" id="PF00067">
    <property type="entry name" value="p450"/>
    <property type="match status" value="1"/>
</dbReference>
<dbReference type="PRINTS" id="PR00385">
    <property type="entry name" value="P450"/>
</dbReference>
<dbReference type="Proteomes" id="UP001186944">
    <property type="component" value="Unassembled WGS sequence"/>
</dbReference>
<dbReference type="GO" id="GO:0006707">
    <property type="term" value="P:cholesterol catabolic process"/>
    <property type="evidence" value="ECO:0007669"/>
    <property type="project" value="InterPro"/>
</dbReference>
<evidence type="ECO:0000256" key="2">
    <source>
        <dbReference type="PIRSR" id="PIRSR602401-1"/>
    </source>
</evidence>
<reference evidence="3" key="1">
    <citation type="submission" date="2019-08" db="EMBL/GenBank/DDBJ databases">
        <title>The improved chromosome-level genome for the pearl oyster Pinctada fucata martensii using PacBio sequencing and Hi-C.</title>
        <authorList>
            <person name="Zheng Z."/>
        </authorList>
    </citation>
    <scope>NUCLEOTIDE SEQUENCE</scope>
    <source>
        <strain evidence="3">ZZ-2019</strain>
        <tissue evidence="3">Adductor muscle</tissue>
    </source>
</reference>
<dbReference type="InterPro" id="IPR001128">
    <property type="entry name" value="Cyt_P450"/>
</dbReference>
<dbReference type="GO" id="GO:0005506">
    <property type="term" value="F:iron ion binding"/>
    <property type="evidence" value="ECO:0007669"/>
    <property type="project" value="InterPro"/>
</dbReference>
<dbReference type="PANTHER" id="PTHR24293:SF0">
    <property type="entry name" value="CYP46A1 PROTEIN-RELATED"/>
    <property type="match status" value="1"/>
</dbReference>
<dbReference type="GO" id="GO:0020037">
    <property type="term" value="F:heme binding"/>
    <property type="evidence" value="ECO:0007669"/>
    <property type="project" value="InterPro"/>
</dbReference>
<organism evidence="3 4">
    <name type="scientific">Pinctada imbricata</name>
    <name type="common">Atlantic pearl-oyster</name>
    <name type="synonym">Pinctada martensii</name>
    <dbReference type="NCBI Taxonomy" id="66713"/>
    <lineage>
        <taxon>Eukaryota</taxon>
        <taxon>Metazoa</taxon>
        <taxon>Spiralia</taxon>
        <taxon>Lophotrochozoa</taxon>
        <taxon>Mollusca</taxon>
        <taxon>Bivalvia</taxon>
        <taxon>Autobranchia</taxon>
        <taxon>Pteriomorphia</taxon>
        <taxon>Pterioida</taxon>
        <taxon>Pterioidea</taxon>
        <taxon>Pteriidae</taxon>
        <taxon>Pinctada</taxon>
    </lineage>
</organism>
<sequence length="438" mass="50500">MNSMIFLFDRVHKYGYTFKVHLLNRTIVVTTDFEAIQELMVSGNHPKAPKIYKRVQTMFGMRFLGNGLVTDLNEKRWARKRALMNQAFSKKYLAGLLDDFNEGADQMVQKACKLAEEKRKYAAMDLMSQTTLDILGKVAFGKDLHSLQDDKSPLTKAVYTTLGAFSWQNKDPFARYNPLQWKRRQEAWDAVKLLRTTGTEWLRERRKAIKRNDVTPPDILNHIAILLDENEDIDFEDIVDDFCTFYIAGMETTATLCSFFIMAVEKHPEVKKKLLQEIDSVLGSKPYVSQEDLNKMTYLSMAIKETLRLYPPAPNTSRSNVKDCKVGGYIVPAGSNIFLSTYVSSRLPEYNKDPLVFRPERFDSKSDERPPIYSYFPFTLGPRICIGQTFAKIEARIMLSKLYQRVNIHLEPGQTLEIEERSTLRPKDGLVCTFSLRE</sequence>
<dbReference type="AlphaFoldDB" id="A0AA88XV79"/>
<keyword evidence="4" id="KW-1185">Reference proteome</keyword>
<evidence type="ECO:0000256" key="1">
    <source>
        <dbReference type="ARBA" id="ARBA00010617"/>
    </source>
</evidence>
<feature type="binding site" description="axial binding residue" evidence="2">
    <location>
        <position position="385"/>
    </location>
    <ligand>
        <name>heme</name>
        <dbReference type="ChEBI" id="CHEBI:30413"/>
    </ligand>
    <ligandPart>
        <name>Fe</name>
        <dbReference type="ChEBI" id="CHEBI:18248"/>
    </ligandPart>
</feature>
<dbReference type="InterPro" id="IPR039983">
    <property type="entry name" value="CYP46A1"/>
</dbReference>
<dbReference type="CDD" id="cd20613">
    <property type="entry name" value="CYP46A1-like"/>
    <property type="match status" value="1"/>
</dbReference>
<comment type="similarity">
    <text evidence="1">Belongs to the cytochrome P450 family.</text>
</comment>
<dbReference type="Gene3D" id="1.10.630.10">
    <property type="entry name" value="Cytochrome P450"/>
    <property type="match status" value="1"/>
</dbReference>
<dbReference type="SUPFAM" id="SSF48264">
    <property type="entry name" value="Cytochrome P450"/>
    <property type="match status" value="1"/>
</dbReference>
<dbReference type="PRINTS" id="PR00463">
    <property type="entry name" value="EP450I"/>
</dbReference>
<keyword evidence="2" id="KW-0479">Metal-binding</keyword>
<name>A0AA88XV79_PINIB</name>
<proteinExistence type="inferred from homology"/>
<comment type="caution">
    <text evidence="3">The sequence shown here is derived from an EMBL/GenBank/DDBJ whole genome shotgun (WGS) entry which is preliminary data.</text>
</comment>
<comment type="cofactor">
    <cofactor evidence="2">
        <name>heme</name>
        <dbReference type="ChEBI" id="CHEBI:30413"/>
    </cofactor>
</comment>
<keyword evidence="2" id="KW-0349">Heme</keyword>
<keyword evidence="2" id="KW-0408">Iron</keyword>
<accession>A0AA88XV79</accession>
<dbReference type="PANTHER" id="PTHR24293">
    <property type="entry name" value="CYTOCHROME P450 FAMILY 46 SUBFAMILY A"/>
    <property type="match status" value="1"/>
</dbReference>
<dbReference type="EMBL" id="VSWD01000009">
    <property type="protein sequence ID" value="KAK3092488.1"/>
    <property type="molecule type" value="Genomic_DNA"/>
</dbReference>
<gene>
    <name evidence="3" type="ORF">FSP39_003483</name>
</gene>
<dbReference type="InterPro" id="IPR002401">
    <property type="entry name" value="Cyt_P450_E_grp-I"/>
</dbReference>